<feature type="transmembrane region" description="Helical" evidence="1">
    <location>
        <begin position="187"/>
        <end position="207"/>
    </location>
</feature>
<dbReference type="EMBL" id="JADINA010000024">
    <property type="protein sequence ID" value="MBO8426390.1"/>
    <property type="molecule type" value="Genomic_DNA"/>
</dbReference>
<name>A0A9D9DG86_9FIRM</name>
<accession>A0A9D9DG86</accession>
<organism evidence="2 3">
    <name type="scientific">Candidatus Alloenteromonas pullistercoris</name>
    <dbReference type="NCBI Taxonomy" id="2840785"/>
    <lineage>
        <taxon>Bacteria</taxon>
        <taxon>Bacillati</taxon>
        <taxon>Bacillota</taxon>
        <taxon>Bacillota incertae sedis</taxon>
        <taxon>Candidatus Alloenteromonas</taxon>
    </lineage>
</organism>
<proteinExistence type="predicted"/>
<feature type="transmembrane region" description="Helical" evidence="1">
    <location>
        <begin position="131"/>
        <end position="152"/>
    </location>
</feature>
<evidence type="ECO:0000313" key="2">
    <source>
        <dbReference type="EMBL" id="MBO8426390.1"/>
    </source>
</evidence>
<feature type="transmembrane region" description="Helical" evidence="1">
    <location>
        <begin position="390"/>
        <end position="410"/>
    </location>
</feature>
<keyword evidence="1" id="KW-1133">Transmembrane helix</keyword>
<dbReference type="AlphaFoldDB" id="A0A9D9DG86"/>
<keyword evidence="1" id="KW-0812">Transmembrane</keyword>
<feature type="transmembrane region" description="Helical" evidence="1">
    <location>
        <begin position="96"/>
        <end position="115"/>
    </location>
</feature>
<reference evidence="2" key="2">
    <citation type="journal article" date="2021" name="PeerJ">
        <title>Extensive microbial diversity within the chicken gut microbiome revealed by metagenomics and culture.</title>
        <authorList>
            <person name="Gilroy R."/>
            <person name="Ravi A."/>
            <person name="Getino M."/>
            <person name="Pursley I."/>
            <person name="Horton D.L."/>
            <person name="Alikhan N.F."/>
            <person name="Baker D."/>
            <person name="Gharbi K."/>
            <person name="Hall N."/>
            <person name="Watson M."/>
            <person name="Adriaenssens E.M."/>
            <person name="Foster-Nyarko E."/>
            <person name="Jarju S."/>
            <person name="Secka A."/>
            <person name="Antonio M."/>
            <person name="Oren A."/>
            <person name="Chaudhuri R.R."/>
            <person name="La Ragione R."/>
            <person name="Hildebrand F."/>
            <person name="Pallen M.J."/>
        </authorList>
    </citation>
    <scope>NUCLEOTIDE SEQUENCE</scope>
    <source>
        <strain evidence="2">17113</strain>
    </source>
</reference>
<gene>
    <name evidence="2" type="ORF">IAC61_03610</name>
</gene>
<feature type="transmembrane region" description="Helical" evidence="1">
    <location>
        <begin position="346"/>
        <end position="369"/>
    </location>
</feature>
<feature type="transmembrane region" description="Helical" evidence="1">
    <location>
        <begin position="305"/>
        <end position="326"/>
    </location>
</feature>
<keyword evidence="1" id="KW-0472">Membrane</keyword>
<feature type="transmembrane region" description="Helical" evidence="1">
    <location>
        <begin position="55"/>
        <end position="75"/>
    </location>
</feature>
<evidence type="ECO:0000313" key="3">
    <source>
        <dbReference type="Proteomes" id="UP000823634"/>
    </source>
</evidence>
<dbReference type="InterPro" id="IPR011435">
    <property type="entry name" value="UmpAB"/>
</dbReference>
<reference evidence="2" key="1">
    <citation type="submission" date="2020-10" db="EMBL/GenBank/DDBJ databases">
        <authorList>
            <person name="Gilroy R."/>
        </authorList>
    </citation>
    <scope>NUCLEOTIDE SEQUENCE</scope>
    <source>
        <strain evidence="2">17113</strain>
    </source>
</reference>
<feature type="transmembrane region" description="Helical" evidence="1">
    <location>
        <begin position="159"/>
        <end position="175"/>
    </location>
</feature>
<feature type="transmembrane region" description="Helical" evidence="1">
    <location>
        <begin position="472"/>
        <end position="501"/>
    </location>
</feature>
<protein>
    <submittedName>
        <fullName evidence="2">DUF1538 domain-containing protein</fullName>
    </submittedName>
</protein>
<feature type="transmembrane region" description="Helical" evidence="1">
    <location>
        <begin position="272"/>
        <end position="293"/>
    </location>
</feature>
<comment type="caution">
    <text evidence="2">The sequence shown here is derived from an EMBL/GenBank/DDBJ whole genome shotgun (WGS) entry which is preliminary data.</text>
</comment>
<sequence>MNKLRAVLSYMGKFKESAVSTLPIAFVLVAVFLVERFALAPGTIADRYLMTDTDMYGFALSVLFIILGMGLFNIGTENSMTEIALVIGGSLIKKKNFFLVIFMTFALGVLVTIAEPDLSVLSGQIGINEQIIIWTIGVGVGAFLVIGVLRVFFAKNLNTMLLVFYALVFILVYLIDPRFLPICFDSGGVTTGPVTVPFLLGFGLGIAASHGRHNAEDSFGLTALCSVGPILSVVIIASIMNAAGMELPSLEEFVDPISELDPNLGSAVGHAFAANLGNVALSVVPLFAFFLVYELIFIRLPFRKVLKIFIGILFVYFGLVMFLSAVEFGFMPIASKLGQTLGSDKSFLPFALIVGALFGLFGVLAEPAVHVLVDQVQSVSEGTIKKTTMLLVLSLSICLAVCLQIIRSYFRFDLMFYLIPGYVIAFALSFVVPKIYTAMAFDSGGVASGPMTSTFILPFCIGFAYAQGEDPYLYGFGLVAMVAMMPLIVVQGMGLASVLKIKSGLRKTRKRLVEEDDDQVIHFDACEADLPYNPEEA</sequence>
<feature type="transmembrane region" description="Helical" evidence="1">
    <location>
        <begin position="219"/>
        <end position="240"/>
    </location>
</feature>
<dbReference type="Proteomes" id="UP000823634">
    <property type="component" value="Unassembled WGS sequence"/>
</dbReference>
<evidence type="ECO:0000256" key="1">
    <source>
        <dbReference type="SAM" id="Phobius"/>
    </source>
</evidence>
<dbReference type="Pfam" id="PF07556">
    <property type="entry name" value="DUF1538"/>
    <property type="match status" value="2"/>
</dbReference>
<feature type="transmembrane region" description="Helical" evidence="1">
    <location>
        <begin position="416"/>
        <end position="433"/>
    </location>
</feature>
<feature type="transmembrane region" description="Helical" evidence="1">
    <location>
        <begin position="445"/>
        <end position="466"/>
    </location>
</feature>